<dbReference type="Proteomes" id="UP000765509">
    <property type="component" value="Unassembled WGS sequence"/>
</dbReference>
<name>A0A9Q3C6T2_9BASI</name>
<protein>
    <recommendedName>
        <fullName evidence="3">Peptidase A2 domain-containing protein</fullName>
    </recommendedName>
</protein>
<dbReference type="SUPFAM" id="SSF50630">
    <property type="entry name" value="Acid proteases"/>
    <property type="match status" value="1"/>
</dbReference>
<dbReference type="Gene3D" id="2.40.70.10">
    <property type="entry name" value="Acid Proteases"/>
    <property type="match status" value="1"/>
</dbReference>
<comment type="caution">
    <text evidence="1">The sequence shown here is derived from an EMBL/GenBank/DDBJ whole genome shotgun (WGS) entry which is preliminary data.</text>
</comment>
<dbReference type="EMBL" id="AVOT02004849">
    <property type="protein sequence ID" value="MBW0477553.1"/>
    <property type="molecule type" value="Genomic_DNA"/>
</dbReference>
<sequence length="214" mass="24612">MEIFIGKEESLIKESVDTGAELKIIPEEIALIASLTTRDLNMNLRVIGGHTTSLVELSEFTPIISASGEEIQLQFFIAKVSVHTVLGRSFLEDKNIRLEFFHKQREILIYQEPYGRMVCIPTCKPQANGWQTGPPRGIYLCNMERFVRNTQGKKLQKSKGDNTIIKLTQKTQWLFISPKIDKFGKYLQNYKWPNNLKRKLEESISEGELPRIPK</sequence>
<dbReference type="AlphaFoldDB" id="A0A9Q3C6T2"/>
<accession>A0A9Q3C6T2</accession>
<keyword evidence="2" id="KW-1185">Reference proteome</keyword>
<evidence type="ECO:0000313" key="2">
    <source>
        <dbReference type="Proteomes" id="UP000765509"/>
    </source>
</evidence>
<evidence type="ECO:0000313" key="1">
    <source>
        <dbReference type="EMBL" id="MBW0477553.1"/>
    </source>
</evidence>
<organism evidence="1 2">
    <name type="scientific">Austropuccinia psidii MF-1</name>
    <dbReference type="NCBI Taxonomy" id="1389203"/>
    <lineage>
        <taxon>Eukaryota</taxon>
        <taxon>Fungi</taxon>
        <taxon>Dikarya</taxon>
        <taxon>Basidiomycota</taxon>
        <taxon>Pucciniomycotina</taxon>
        <taxon>Pucciniomycetes</taxon>
        <taxon>Pucciniales</taxon>
        <taxon>Sphaerophragmiaceae</taxon>
        <taxon>Austropuccinia</taxon>
    </lineage>
</organism>
<proteinExistence type="predicted"/>
<gene>
    <name evidence="1" type="ORF">O181_017268</name>
</gene>
<reference evidence="1" key="1">
    <citation type="submission" date="2021-03" db="EMBL/GenBank/DDBJ databases">
        <title>Draft genome sequence of rust myrtle Austropuccinia psidii MF-1, a brazilian biotype.</title>
        <authorList>
            <person name="Quecine M.C."/>
            <person name="Pachon D.M.R."/>
            <person name="Bonatelli M.L."/>
            <person name="Correr F.H."/>
            <person name="Franceschini L.M."/>
            <person name="Leite T.F."/>
            <person name="Margarido G.R.A."/>
            <person name="Almeida C.A."/>
            <person name="Ferrarezi J.A."/>
            <person name="Labate C.A."/>
        </authorList>
    </citation>
    <scope>NUCLEOTIDE SEQUENCE</scope>
    <source>
        <strain evidence="1">MF-1</strain>
    </source>
</reference>
<evidence type="ECO:0008006" key="3">
    <source>
        <dbReference type="Google" id="ProtNLM"/>
    </source>
</evidence>
<dbReference type="InterPro" id="IPR021109">
    <property type="entry name" value="Peptidase_aspartic_dom_sf"/>
</dbReference>